<dbReference type="AlphaFoldDB" id="L0R434"/>
<evidence type="ECO:0000313" key="3">
    <source>
        <dbReference type="Proteomes" id="UP000191931"/>
    </source>
</evidence>
<gene>
    <name evidence="1" type="ORF">DEMABW1_80033</name>
    <name evidence="2" type="ORF">MTBBW1_80033</name>
</gene>
<keyword evidence="3" id="KW-1185">Reference proteome</keyword>
<organism evidence="1">
    <name type="scientific">Desulfamplus magnetovallimortis</name>
    <dbReference type="NCBI Taxonomy" id="1246637"/>
    <lineage>
        <taxon>Bacteria</taxon>
        <taxon>Pseudomonadati</taxon>
        <taxon>Thermodesulfobacteriota</taxon>
        <taxon>Desulfobacteria</taxon>
        <taxon>Desulfobacterales</taxon>
        <taxon>Desulfobacteraceae</taxon>
        <taxon>Desulfamplus</taxon>
    </lineage>
</organism>
<evidence type="ECO:0000313" key="1">
    <source>
        <dbReference type="EMBL" id="CCO06644.1"/>
    </source>
</evidence>
<dbReference type="Proteomes" id="UP000191931">
    <property type="component" value="Unassembled WGS sequence"/>
</dbReference>
<protein>
    <submittedName>
        <fullName evidence="1">Uncharacterized protein</fullName>
    </submittedName>
</protein>
<dbReference type="STRING" id="1246637.MTBBW1_80033"/>
<proteinExistence type="predicted"/>
<reference evidence="1" key="1">
    <citation type="submission" date="2012-10" db="EMBL/GenBank/DDBJ databases">
        <authorList>
            <person name="Lefevre C."/>
        </authorList>
    </citation>
    <scope>NUCLEOTIDE SEQUENCE</scope>
    <source>
        <strain evidence="1">BW-1</strain>
    </source>
</reference>
<name>L0R434_9BACT</name>
<dbReference type="EMBL" id="HF547348">
    <property type="protein sequence ID" value="CCO06644.1"/>
    <property type="molecule type" value="Genomic_DNA"/>
</dbReference>
<reference evidence="1" key="2">
    <citation type="submission" date="2012-12" db="EMBL/GenBank/DDBJ databases">
        <title>Region harboring genes involved in magnetosome formation of Candidatus Desulfamplus magnetosmortis.</title>
        <authorList>
            <person name="Lefevre C.T."/>
            <person name="Bazylinski D.A."/>
        </authorList>
    </citation>
    <scope>NUCLEOTIDE SEQUENCE</scope>
    <source>
        <strain evidence="1">BW-1</strain>
    </source>
</reference>
<sequence>MANFCHNRRDESLYENSHLRGLSYKPPMFADASQLNMKVVVYQHIKETF</sequence>
<accession>L0R434</accession>
<evidence type="ECO:0000313" key="2">
    <source>
        <dbReference type="EMBL" id="SLM32695.1"/>
    </source>
</evidence>
<dbReference type="EMBL" id="FWEV01000325">
    <property type="protein sequence ID" value="SLM32695.1"/>
    <property type="molecule type" value="Genomic_DNA"/>
</dbReference>
<reference evidence="2 3" key="3">
    <citation type="submission" date="2017-03" db="EMBL/GenBank/DDBJ databases">
        <authorList>
            <person name="Afonso C.L."/>
            <person name="Miller P.J."/>
            <person name="Scott M.A."/>
            <person name="Spackman E."/>
            <person name="Goraichik I."/>
            <person name="Dimitrov K.M."/>
            <person name="Suarez D.L."/>
            <person name="Swayne D.E."/>
        </authorList>
    </citation>
    <scope>NUCLEOTIDE SEQUENCE [LARGE SCALE GENOMIC DNA]</scope>
    <source>
        <strain evidence="2">PRJEB14757</strain>
    </source>
</reference>